<gene>
    <name evidence="1" type="primary">Hypp7064</name>
    <name evidence="1" type="ORF">BLAG_LOCUS6297</name>
</gene>
<name>A0A8K0E8T8_BRALA</name>
<evidence type="ECO:0000313" key="2">
    <source>
        <dbReference type="Proteomes" id="UP000838412"/>
    </source>
</evidence>
<evidence type="ECO:0000313" key="1">
    <source>
        <dbReference type="EMBL" id="CAH1243241.1"/>
    </source>
</evidence>
<dbReference type="AlphaFoldDB" id="A0A8K0E8T8"/>
<organism evidence="1 2">
    <name type="scientific">Branchiostoma lanceolatum</name>
    <name type="common">Common lancelet</name>
    <name type="synonym">Amphioxus lanceolatum</name>
    <dbReference type="NCBI Taxonomy" id="7740"/>
    <lineage>
        <taxon>Eukaryota</taxon>
        <taxon>Metazoa</taxon>
        <taxon>Chordata</taxon>
        <taxon>Cephalochordata</taxon>
        <taxon>Leptocardii</taxon>
        <taxon>Amphioxiformes</taxon>
        <taxon>Branchiostomatidae</taxon>
        <taxon>Branchiostoma</taxon>
    </lineage>
</organism>
<dbReference type="Proteomes" id="UP000838412">
    <property type="component" value="Chromosome 13"/>
</dbReference>
<reference evidence="1" key="1">
    <citation type="submission" date="2022-01" db="EMBL/GenBank/DDBJ databases">
        <authorList>
            <person name="Braso-Vives M."/>
        </authorList>
    </citation>
    <scope>NUCLEOTIDE SEQUENCE</scope>
</reference>
<sequence>MYLFLLATERANGPPVNATVGLPAPRTGTSVVAKLEEPSQTKNGTAARSRRNSSRAFNASYNPVIYAAANQ</sequence>
<protein>
    <submittedName>
        <fullName evidence="1">Hypp7064 protein</fullName>
    </submittedName>
</protein>
<dbReference type="EMBL" id="OV696698">
    <property type="protein sequence ID" value="CAH1243241.1"/>
    <property type="molecule type" value="Genomic_DNA"/>
</dbReference>
<proteinExistence type="predicted"/>
<accession>A0A8K0E8T8</accession>
<keyword evidence="2" id="KW-1185">Reference proteome</keyword>